<name>A0A0A1RY90_PARSO</name>
<dbReference type="eggNOG" id="COG1954">
    <property type="taxonomic scope" value="Bacteria"/>
</dbReference>
<dbReference type="InterPro" id="IPR013785">
    <property type="entry name" value="Aldolase_TIM"/>
</dbReference>
<dbReference type="Proteomes" id="UP000049685">
    <property type="component" value="Unassembled WGS sequence"/>
</dbReference>
<reference evidence="5 6" key="2">
    <citation type="submission" date="2015-01" db="EMBL/GenBank/DDBJ databases">
        <authorList>
            <person name="Aslett A.Martin."/>
            <person name="De Silva Nishadi"/>
        </authorList>
    </citation>
    <scope>NUCLEOTIDE SEQUENCE [LARGE SCALE GENOMIC DNA]</scope>
    <source>
        <strain evidence="3 5">R28058</strain>
        <strain evidence="6">UMC4404</strain>
    </source>
</reference>
<dbReference type="PATRIC" id="fig|1505.7.peg.846"/>
<dbReference type="EMBL" id="LN679998">
    <property type="protein sequence ID" value="CEJ73026.1"/>
    <property type="molecule type" value="Genomic_DNA"/>
</dbReference>
<dbReference type="PANTHER" id="PTHR35787:SF1">
    <property type="entry name" value="GLYCEROL UPTAKE OPERON ANTITERMINATOR REGULATORY PROTEIN"/>
    <property type="match status" value="1"/>
</dbReference>
<dbReference type="RefSeq" id="WP_021128639.1">
    <property type="nucleotide sequence ID" value="NZ_BDJI01000002.1"/>
</dbReference>
<evidence type="ECO:0000313" key="4">
    <source>
        <dbReference type="Proteomes" id="UP000032811"/>
    </source>
</evidence>
<dbReference type="Pfam" id="PF04309">
    <property type="entry name" value="G3P_antiterm"/>
    <property type="match status" value="1"/>
</dbReference>
<protein>
    <submittedName>
        <fullName evidence="3">Glycerol uptake operon antiterminator regulatory protein</fullName>
    </submittedName>
</protein>
<reference evidence="1 4" key="1">
    <citation type="submission" date="2014-11" db="EMBL/GenBank/DDBJ databases">
        <authorList>
            <person name="Aslett M.A."/>
            <person name="De Silva N."/>
        </authorList>
    </citation>
    <scope>NUCLEOTIDE SEQUENCE [LARGE SCALE GENOMIC DNA]</scope>
    <source>
        <strain evidence="1 4">ATCC9714</strain>
        <strain evidence="2">UMC4404</strain>
    </source>
</reference>
<evidence type="ECO:0000313" key="3">
    <source>
        <dbReference type="EMBL" id="CEQ02804.1"/>
    </source>
</evidence>
<organism evidence="3 5">
    <name type="scientific">Paraclostridium sordellii</name>
    <name type="common">Clostridium sordellii</name>
    <dbReference type="NCBI Taxonomy" id="1505"/>
    <lineage>
        <taxon>Bacteria</taxon>
        <taxon>Bacillati</taxon>
        <taxon>Bacillota</taxon>
        <taxon>Clostridia</taxon>
        <taxon>Peptostreptococcales</taxon>
        <taxon>Peptostreptococcaceae</taxon>
        <taxon>Paraclostridium</taxon>
    </lineage>
</organism>
<dbReference type="EMBL" id="CDNY01000003">
    <property type="protein sequence ID" value="CEO32553.1"/>
    <property type="molecule type" value="Genomic_DNA"/>
</dbReference>
<accession>A0A0A1RY90</accession>
<dbReference type="AlphaFoldDB" id="A0A0A1RY90"/>
<dbReference type="Gene3D" id="3.20.20.70">
    <property type="entry name" value="Aldolase class I"/>
    <property type="match status" value="1"/>
</dbReference>
<dbReference type="Proteomes" id="UP000032811">
    <property type="component" value="Chromosome 1"/>
</dbReference>
<dbReference type="OrthoDB" id="9799580at2"/>
<gene>
    <name evidence="3" type="primary">glpP</name>
    <name evidence="1" type="ORF">ATCC9714_09141</name>
    <name evidence="3" type="ORF">R28058_05371</name>
    <name evidence="2" type="ORF">UMC4404_05331</name>
</gene>
<dbReference type="PIRSF" id="PIRSF016897">
    <property type="entry name" value="GlpP"/>
    <property type="match status" value="1"/>
</dbReference>
<dbReference type="KEGG" id="psor:RSJ16_05500"/>
<evidence type="ECO:0000313" key="6">
    <source>
        <dbReference type="Proteomes" id="UP000049685"/>
    </source>
</evidence>
<evidence type="ECO:0000313" key="5">
    <source>
        <dbReference type="Proteomes" id="UP000049127"/>
    </source>
</evidence>
<proteinExistence type="predicted"/>
<keyword evidence="4" id="KW-1185">Reference proteome</keyword>
<dbReference type="EMBL" id="CEKZ01000003">
    <property type="protein sequence ID" value="CEQ02804.1"/>
    <property type="molecule type" value="Genomic_DNA"/>
</dbReference>
<evidence type="ECO:0000313" key="1">
    <source>
        <dbReference type="EMBL" id="CEJ73026.1"/>
    </source>
</evidence>
<dbReference type="GO" id="GO:0006071">
    <property type="term" value="P:glycerol metabolic process"/>
    <property type="evidence" value="ECO:0007669"/>
    <property type="project" value="InterPro"/>
</dbReference>
<dbReference type="SUPFAM" id="SSF110391">
    <property type="entry name" value="GlpP-like"/>
    <property type="match status" value="1"/>
</dbReference>
<dbReference type="GeneID" id="97536786"/>
<dbReference type="PANTHER" id="PTHR35787">
    <property type="entry name" value="GLYCEROL UPTAKE OPERON ANTITERMINATOR REGULATORY PROTEIN"/>
    <property type="match status" value="1"/>
</dbReference>
<dbReference type="Proteomes" id="UP000049127">
    <property type="component" value="Unassembled WGS sequence"/>
</dbReference>
<dbReference type="GO" id="GO:0006355">
    <property type="term" value="P:regulation of DNA-templated transcription"/>
    <property type="evidence" value="ECO:0007669"/>
    <property type="project" value="InterPro"/>
</dbReference>
<dbReference type="InterPro" id="IPR006699">
    <property type="entry name" value="GlpP"/>
</dbReference>
<evidence type="ECO:0000313" key="2">
    <source>
        <dbReference type="EMBL" id="CEO32553.1"/>
    </source>
</evidence>
<sequence length="183" mass="20541">MKDLLELNPIICAIKSDEHLEDAANSDGDIVFLLNEDILNLKEKIDLLHNHNKKVFVHIDMITGISSSPIAVDYMKKELNLDGIITTKTNIVKRAIELDLKVVQRFFFIDSMSLDNAIESLRRVKPDAIEIMPGVIQKVIKKMNKTYPNIPIICGGLIDRKEEIINGLAAGAMAISTTDINMW</sequence>